<organism evidence="3 4">
    <name type="scientific">Actinomadura namibiensis</name>
    <dbReference type="NCBI Taxonomy" id="182080"/>
    <lineage>
        <taxon>Bacteria</taxon>
        <taxon>Bacillati</taxon>
        <taxon>Actinomycetota</taxon>
        <taxon>Actinomycetes</taxon>
        <taxon>Streptosporangiales</taxon>
        <taxon>Thermomonosporaceae</taxon>
        <taxon>Actinomadura</taxon>
    </lineage>
</organism>
<proteinExistence type="predicted"/>
<dbReference type="PANTHER" id="PTHR35526">
    <property type="entry name" value="ANTI-SIGMA-F FACTOR RSBW-RELATED"/>
    <property type="match status" value="1"/>
</dbReference>
<keyword evidence="1" id="KW-0808">Transferase</keyword>
<dbReference type="AlphaFoldDB" id="A0A7W3QK49"/>
<comment type="caution">
    <text evidence="3">The sequence shown here is derived from an EMBL/GenBank/DDBJ whole genome shotgun (WGS) entry which is preliminary data.</text>
</comment>
<feature type="domain" description="Histidine kinase/HSP90-like ATPase" evidence="2">
    <location>
        <begin position="22"/>
        <end position="127"/>
    </location>
</feature>
<dbReference type="RefSeq" id="WP_245681897.1">
    <property type="nucleotide sequence ID" value="NZ_BAAALP010000031.1"/>
</dbReference>
<dbReference type="GO" id="GO:0004674">
    <property type="term" value="F:protein serine/threonine kinase activity"/>
    <property type="evidence" value="ECO:0007669"/>
    <property type="project" value="UniProtKB-KW"/>
</dbReference>
<sequence>MTAAMQRLGEPLTLARDRRAGQAARRTVRERAAEVVADPDLLDDVELMAAEAIANAVLHGTGLIRVTVVVVAGDGRRLRVEIRDDGPAGVDADLRRRGDHGRGLSVIDALAAEWGLEQSPRATHLWFEVVLP</sequence>
<dbReference type="InterPro" id="IPR050267">
    <property type="entry name" value="Anti-sigma-factor_SerPK"/>
</dbReference>
<evidence type="ECO:0000313" key="4">
    <source>
        <dbReference type="Proteomes" id="UP000572680"/>
    </source>
</evidence>
<dbReference type="InterPro" id="IPR003594">
    <property type="entry name" value="HATPase_dom"/>
</dbReference>
<dbReference type="Proteomes" id="UP000572680">
    <property type="component" value="Unassembled WGS sequence"/>
</dbReference>
<dbReference type="PANTHER" id="PTHR35526:SF3">
    <property type="entry name" value="ANTI-SIGMA-F FACTOR RSBW"/>
    <property type="match status" value="1"/>
</dbReference>
<dbReference type="CDD" id="cd16936">
    <property type="entry name" value="HATPase_RsbW-like"/>
    <property type="match status" value="1"/>
</dbReference>
<protein>
    <submittedName>
        <fullName evidence="3">Anti-sigma regulatory factor (Ser/Thr protein kinase)</fullName>
    </submittedName>
</protein>
<name>A0A7W3QK49_ACTNM</name>
<keyword evidence="1" id="KW-0418">Kinase</keyword>
<evidence type="ECO:0000259" key="2">
    <source>
        <dbReference type="Pfam" id="PF13581"/>
    </source>
</evidence>
<gene>
    <name evidence="3" type="ORF">HNR61_001620</name>
</gene>
<accession>A0A7W3QK49</accession>
<dbReference type="Gene3D" id="3.30.565.10">
    <property type="entry name" value="Histidine kinase-like ATPase, C-terminal domain"/>
    <property type="match status" value="1"/>
</dbReference>
<evidence type="ECO:0000256" key="1">
    <source>
        <dbReference type="ARBA" id="ARBA00022527"/>
    </source>
</evidence>
<reference evidence="3 4" key="1">
    <citation type="submission" date="2020-08" db="EMBL/GenBank/DDBJ databases">
        <title>Genomic Encyclopedia of Type Strains, Phase IV (KMG-IV): sequencing the most valuable type-strain genomes for metagenomic binning, comparative biology and taxonomic classification.</title>
        <authorList>
            <person name="Goeker M."/>
        </authorList>
    </citation>
    <scope>NUCLEOTIDE SEQUENCE [LARGE SCALE GENOMIC DNA]</scope>
    <source>
        <strain evidence="3 4">DSM 44197</strain>
    </source>
</reference>
<dbReference type="Pfam" id="PF13581">
    <property type="entry name" value="HATPase_c_2"/>
    <property type="match status" value="1"/>
</dbReference>
<dbReference type="EMBL" id="JACJIA010000002">
    <property type="protein sequence ID" value="MBA8950007.1"/>
    <property type="molecule type" value="Genomic_DNA"/>
</dbReference>
<dbReference type="SUPFAM" id="SSF55874">
    <property type="entry name" value="ATPase domain of HSP90 chaperone/DNA topoisomerase II/histidine kinase"/>
    <property type="match status" value="1"/>
</dbReference>
<keyword evidence="1" id="KW-0723">Serine/threonine-protein kinase</keyword>
<dbReference type="InterPro" id="IPR036890">
    <property type="entry name" value="HATPase_C_sf"/>
</dbReference>
<evidence type="ECO:0000313" key="3">
    <source>
        <dbReference type="EMBL" id="MBA8950007.1"/>
    </source>
</evidence>
<keyword evidence="4" id="KW-1185">Reference proteome</keyword>